<dbReference type="Proteomes" id="UP001237642">
    <property type="component" value="Unassembled WGS sequence"/>
</dbReference>
<evidence type="ECO:0000256" key="3">
    <source>
        <dbReference type="ARBA" id="ARBA00022801"/>
    </source>
</evidence>
<dbReference type="SUPFAM" id="SSF54001">
    <property type="entry name" value="Cysteine proteinases"/>
    <property type="match status" value="1"/>
</dbReference>
<evidence type="ECO:0000313" key="6">
    <source>
        <dbReference type="EMBL" id="KAK1377632.1"/>
    </source>
</evidence>
<dbReference type="InterPro" id="IPR029480">
    <property type="entry name" value="Transpos_assoc"/>
</dbReference>
<comment type="caution">
    <text evidence="6">The sequence shown here is derived from an EMBL/GenBank/DDBJ whole genome shotgun (WGS) entry which is preliminary data.</text>
</comment>
<protein>
    <recommendedName>
        <fullName evidence="9">Transposase</fullName>
    </recommendedName>
</protein>
<dbReference type="Pfam" id="PF13963">
    <property type="entry name" value="Transpos_assoc"/>
    <property type="match status" value="1"/>
</dbReference>
<keyword evidence="8" id="KW-1185">Reference proteome</keyword>
<dbReference type="InterPro" id="IPR038765">
    <property type="entry name" value="Papain-like_cys_pep_sf"/>
</dbReference>
<proteinExistence type="inferred from homology"/>
<reference evidence="6" key="2">
    <citation type="submission" date="2023-05" db="EMBL/GenBank/DDBJ databases">
        <authorList>
            <person name="Schelkunov M.I."/>
        </authorList>
    </citation>
    <scope>NUCLEOTIDE SEQUENCE</scope>
    <source>
        <strain evidence="6">Hsosn_3</strain>
        <tissue evidence="6">Leaf</tissue>
    </source>
</reference>
<evidence type="ECO:0000313" key="8">
    <source>
        <dbReference type="Proteomes" id="UP001237642"/>
    </source>
</evidence>
<name>A0AAD8I1W8_9APIA</name>
<feature type="domain" description="Ubiquitin-like protease family profile" evidence="4">
    <location>
        <begin position="186"/>
        <end position="287"/>
    </location>
</feature>
<feature type="domain" description="Transposase-associated" evidence="5">
    <location>
        <begin position="3"/>
        <end position="76"/>
    </location>
</feature>
<dbReference type="GO" id="GO:0006508">
    <property type="term" value="P:proteolysis"/>
    <property type="evidence" value="ECO:0007669"/>
    <property type="project" value="UniProtKB-KW"/>
</dbReference>
<dbReference type="EMBL" id="JAUIZM010000006">
    <property type="protein sequence ID" value="KAK1377634.1"/>
    <property type="molecule type" value="Genomic_DNA"/>
</dbReference>
<evidence type="ECO:0000313" key="7">
    <source>
        <dbReference type="EMBL" id="KAK1377634.1"/>
    </source>
</evidence>
<dbReference type="Gene3D" id="3.40.395.10">
    <property type="entry name" value="Adenoviral Proteinase, Chain A"/>
    <property type="match status" value="1"/>
</dbReference>
<sequence>MDRYWVKAGRMSEEYKKGVTEFCKYAAKHVKDTRFILCPCEKCLNVVEVDGLTKLEEHLRIHGIDKTYTCWTYHGEKKGERSSSNLNSNYPFIDGGDNNITVDNDCSNSSGRNDIPNVMNEELHDHPDMSERLKDDCALPLWHPWIEHIDKENVLEVLDAQWLSSSSLCLYISDTSLAKCLLGHVDKDHLLLLPYNISKHWILVAINTKTEIIYFMDPARMTNATQYKDVKTLIETAMRTFRTHNRKKYSWTAFNSFRWTNVKCPKQAFDDGIYCAYYVGCFIEDIMCSNETTVDVNVSILNVCVSSN</sequence>
<reference evidence="6" key="1">
    <citation type="submission" date="2023-02" db="EMBL/GenBank/DDBJ databases">
        <title>Genome of toxic invasive species Heracleum sosnowskyi carries increased number of genes despite the absence of recent whole-genome duplications.</title>
        <authorList>
            <person name="Schelkunov M."/>
            <person name="Shtratnikova V."/>
            <person name="Makarenko M."/>
            <person name="Klepikova A."/>
            <person name="Omelchenko D."/>
            <person name="Novikova G."/>
            <person name="Obukhova E."/>
            <person name="Bogdanov V."/>
            <person name="Penin A."/>
            <person name="Logacheva M."/>
        </authorList>
    </citation>
    <scope>NUCLEOTIDE SEQUENCE</scope>
    <source>
        <strain evidence="6">Hsosn_3</strain>
        <tissue evidence="6">Leaf</tissue>
    </source>
</reference>
<comment type="similarity">
    <text evidence="1">Belongs to the peptidase C48 family.</text>
</comment>
<evidence type="ECO:0000256" key="1">
    <source>
        <dbReference type="ARBA" id="ARBA00005234"/>
    </source>
</evidence>
<keyword evidence="3" id="KW-0378">Hydrolase</keyword>
<keyword evidence="2" id="KW-0645">Protease</keyword>
<evidence type="ECO:0000259" key="5">
    <source>
        <dbReference type="Pfam" id="PF13963"/>
    </source>
</evidence>
<evidence type="ECO:0000259" key="4">
    <source>
        <dbReference type="Pfam" id="PF02902"/>
    </source>
</evidence>
<gene>
    <name evidence="6" type="ORF">POM88_024376</name>
    <name evidence="7" type="ORF">POM88_024378</name>
</gene>
<organism evidence="6 8">
    <name type="scientific">Heracleum sosnowskyi</name>
    <dbReference type="NCBI Taxonomy" id="360622"/>
    <lineage>
        <taxon>Eukaryota</taxon>
        <taxon>Viridiplantae</taxon>
        <taxon>Streptophyta</taxon>
        <taxon>Embryophyta</taxon>
        <taxon>Tracheophyta</taxon>
        <taxon>Spermatophyta</taxon>
        <taxon>Magnoliopsida</taxon>
        <taxon>eudicotyledons</taxon>
        <taxon>Gunneridae</taxon>
        <taxon>Pentapetalae</taxon>
        <taxon>asterids</taxon>
        <taxon>campanulids</taxon>
        <taxon>Apiales</taxon>
        <taxon>Apiaceae</taxon>
        <taxon>Apioideae</taxon>
        <taxon>apioid superclade</taxon>
        <taxon>Tordylieae</taxon>
        <taxon>Tordyliinae</taxon>
        <taxon>Heracleum</taxon>
    </lineage>
</organism>
<dbReference type="EMBL" id="JAUIZM010000006">
    <property type="protein sequence ID" value="KAK1377632.1"/>
    <property type="molecule type" value="Genomic_DNA"/>
</dbReference>
<evidence type="ECO:0008006" key="9">
    <source>
        <dbReference type="Google" id="ProtNLM"/>
    </source>
</evidence>
<dbReference type="Pfam" id="PF02902">
    <property type="entry name" value="Peptidase_C48"/>
    <property type="match status" value="1"/>
</dbReference>
<accession>A0AAD8I1W8</accession>
<dbReference type="AlphaFoldDB" id="A0AAD8I1W8"/>
<evidence type="ECO:0000256" key="2">
    <source>
        <dbReference type="ARBA" id="ARBA00022670"/>
    </source>
</evidence>
<dbReference type="InterPro" id="IPR003653">
    <property type="entry name" value="Peptidase_C48_C"/>
</dbReference>
<dbReference type="GO" id="GO:0008234">
    <property type="term" value="F:cysteine-type peptidase activity"/>
    <property type="evidence" value="ECO:0007669"/>
    <property type="project" value="InterPro"/>
</dbReference>